<dbReference type="PANTHER" id="PTHR18841">
    <property type="entry name" value="VITELLINE MEMBRANE OUTER LAYER PROTEIN I-RELATED"/>
    <property type="match status" value="1"/>
</dbReference>
<feature type="non-terminal residue" evidence="2">
    <location>
        <position position="1"/>
    </location>
</feature>
<keyword evidence="1" id="KW-1133">Transmembrane helix</keyword>
<dbReference type="Proteomes" id="UP000722791">
    <property type="component" value="Unassembled WGS sequence"/>
</dbReference>
<accession>A0A8J4LVV4</accession>
<dbReference type="AlphaFoldDB" id="A0A8J4LVV4"/>
<feature type="transmembrane region" description="Helical" evidence="1">
    <location>
        <begin position="53"/>
        <end position="76"/>
    </location>
</feature>
<evidence type="ECO:0000313" key="2">
    <source>
        <dbReference type="EMBL" id="GIM12178.1"/>
    </source>
</evidence>
<keyword evidence="1" id="KW-0812">Transmembrane</keyword>
<evidence type="ECO:0008006" key="4">
    <source>
        <dbReference type="Google" id="ProtNLM"/>
    </source>
</evidence>
<dbReference type="InterPro" id="IPR036706">
    <property type="entry name" value="VOMI_sf"/>
</dbReference>
<protein>
    <recommendedName>
        <fullName evidence="4">Vitelline membrane outer layer protein 1</fullName>
    </recommendedName>
</protein>
<dbReference type="PANTHER" id="PTHR18841:SF0">
    <property type="entry name" value="VITELLINE MEMBRANE OUTER LAYER 1 HOMOLOG A-RELATED"/>
    <property type="match status" value="1"/>
</dbReference>
<dbReference type="Pfam" id="PF03762">
    <property type="entry name" value="VOMI"/>
    <property type="match status" value="1"/>
</dbReference>
<dbReference type="EMBL" id="BNCQ01000042">
    <property type="protein sequence ID" value="GIM12178.1"/>
    <property type="molecule type" value="Genomic_DNA"/>
</dbReference>
<proteinExistence type="predicted"/>
<evidence type="ECO:0000256" key="1">
    <source>
        <dbReference type="SAM" id="Phobius"/>
    </source>
</evidence>
<organism evidence="2 3">
    <name type="scientific">Volvox reticuliferus</name>
    <dbReference type="NCBI Taxonomy" id="1737510"/>
    <lineage>
        <taxon>Eukaryota</taxon>
        <taxon>Viridiplantae</taxon>
        <taxon>Chlorophyta</taxon>
        <taxon>core chlorophytes</taxon>
        <taxon>Chlorophyceae</taxon>
        <taxon>CS clade</taxon>
        <taxon>Chlamydomonadales</taxon>
        <taxon>Volvocaceae</taxon>
        <taxon>Volvox</taxon>
    </lineage>
</organism>
<sequence>YYKSIRHADRSPTSLAGLRSFIPVYFSRYYLAATKMAASQRQKRLASTAPHRTSLSVLVVMGTAVLLLATALPSAAAQSVYKNVKSTTIVSNGWWGDWQGLRYCSNTRPDGRYGAPMIGFALRVEKPCGNCDDTALNGLRMVCSVGPSVVSIVEGTWGDFASPTYCPKGRYIIGARLKLEDKQGNGDDTAANSIEFKCSDNTIISQWPGQWGYWSLWTMCPSGTFVCGAEARWEVGQGNGDDTALNGLRLACCTA</sequence>
<feature type="transmembrane region" description="Helical" evidence="1">
    <location>
        <begin position="12"/>
        <end position="32"/>
    </location>
</feature>
<gene>
    <name evidence="2" type="ORF">Vretimale_15587</name>
</gene>
<reference evidence="2" key="1">
    <citation type="journal article" date="2021" name="Proc. Natl. Acad. Sci. U.S.A.">
        <title>Three genomes in the algal genus Volvox reveal the fate of a haploid sex-determining region after a transition to homothallism.</title>
        <authorList>
            <person name="Yamamoto K."/>
            <person name="Hamaji T."/>
            <person name="Kawai-Toyooka H."/>
            <person name="Matsuzaki R."/>
            <person name="Takahashi F."/>
            <person name="Nishimura Y."/>
            <person name="Kawachi M."/>
            <person name="Noguchi H."/>
            <person name="Minakuchi Y."/>
            <person name="Umen J.G."/>
            <person name="Toyoda A."/>
            <person name="Nozaki H."/>
        </authorList>
    </citation>
    <scope>NUCLEOTIDE SEQUENCE</scope>
    <source>
        <strain evidence="2">NIES-3785</strain>
    </source>
</reference>
<name>A0A8J4LVV4_9CHLO</name>
<dbReference type="Gene3D" id="2.100.10.20">
    <property type="entry name" value="Vitelline membrane outer layer protein I (VOMI)"/>
    <property type="match status" value="1"/>
</dbReference>
<dbReference type="InterPro" id="IPR005515">
    <property type="entry name" value="VOMI"/>
</dbReference>
<comment type="caution">
    <text evidence="2">The sequence shown here is derived from an EMBL/GenBank/DDBJ whole genome shotgun (WGS) entry which is preliminary data.</text>
</comment>
<dbReference type="GO" id="GO:0005615">
    <property type="term" value="C:extracellular space"/>
    <property type="evidence" value="ECO:0007669"/>
    <property type="project" value="TreeGrafter"/>
</dbReference>
<evidence type="ECO:0000313" key="3">
    <source>
        <dbReference type="Proteomes" id="UP000722791"/>
    </source>
</evidence>
<dbReference type="SUPFAM" id="SSF51092">
    <property type="entry name" value="Vitelline membrane outer protein-I (VMO-I)"/>
    <property type="match status" value="1"/>
</dbReference>
<keyword evidence="1" id="KW-0472">Membrane</keyword>